<reference evidence="1 2" key="1">
    <citation type="journal article" date="2019" name="Sci. Rep.">
        <title>Orb-weaving spider Araneus ventricosus genome elucidates the spidroin gene catalogue.</title>
        <authorList>
            <person name="Kono N."/>
            <person name="Nakamura H."/>
            <person name="Ohtoshi R."/>
            <person name="Moran D.A.P."/>
            <person name="Shinohara A."/>
            <person name="Yoshida Y."/>
            <person name="Fujiwara M."/>
            <person name="Mori M."/>
            <person name="Tomita M."/>
            <person name="Arakawa K."/>
        </authorList>
    </citation>
    <scope>NUCLEOTIDE SEQUENCE [LARGE SCALE GENOMIC DNA]</scope>
</reference>
<protein>
    <submittedName>
        <fullName evidence="1">Uncharacterized protein</fullName>
    </submittedName>
</protein>
<name>A0A4Y2MS23_ARAVE</name>
<dbReference type="EMBL" id="BGPR01007734">
    <property type="protein sequence ID" value="GBN29114.1"/>
    <property type="molecule type" value="Genomic_DNA"/>
</dbReference>
<organism evidence="1 2">
    <name type="scientific">Araneus ventricosus</name>
    <name type="common">Orbweaver spider</name>
    <name type="synonym">Epeira ventricosa</name>
    <dbReference type="NCBI Taxonomy" id="182803"/>
    <lineage>
        <taxon>Eukaryota</taxon>
        <taxon>Metazoa</taxon>
        <taxon>Ecdysozoa</taxon>
        <taxon>Arthropoda</taxon>
        <taxon>Chelicerata</taxon>
        <taxon>Arachnida</taxon>
        <taxon>Araneae</taxon>
        <taxon>Araneomorphae</taxon>
        <taxon>Entelegynae</taxon>
        <taxon>Araneoidea</taxon>
        <taxon>Araneidae</taxon>
        <taxon>Araneus</taxon>
    </lineage>
</organism>
<dbReference type="Proteomes" id="UP000499080">
    <property type="component" value="Unassembled WGS sequence"/>
</dbReference>
<comment type="caution">
    <text evidence="1">The sequence shown here is derived from an EMBL/GenBank/DDBJ whole genome shotgun (WGS) entry which is preliminary data.</text>
</comment>
<proteinExistence type="predicted"/>
<evidence type="ECO:0000313" key="1">
    <source>
        <dbReference type="EMBL" id="GBN29114.1"/>
    </source>
</evidence>
<gene>
    <name evidence="1" type="ORF">AVEN_181260_1</name>
</gene>
<sequence>MPLFECEADNIKDRDGLVAKTLDFATRPPPFERLGFGTGGFQVRNPIPPKIRCAWGSLHAKPYAVAKRSPAGVGPK</sequence>
<evidence type="ECO:0000313" key="2">
    <source>
        <dbReference type="Proteomes" id="UP000499080"/>
    </source>
</evidence>
<keyword evidence="2" id="KW-1185">Reference proteome</keyword>
<dbReference type="AlphaFoldDB" id="A0A4Y2MS23"/>
<accession>A0A4Y2MS23</accession>